<dbReference type="SMART" id="SM00343">
    <property type="entry name" value="ZnF_C2HC"/>
    <property type="match status" value="1"/>
</dbReference>
<name>A0A8H5LRX9_9AGAR</name>
<dbReference type="InterPro" id="IPR036875">
    <property type="entry name" value="Znf_CCHC_sf"/>
</dbReference>
<keyword evidence="1" id="KW-0507">mRNA processing</keyword>
<dbReference type="AlphaFoldDB" id="A0A8H5LRX9"/>
<organism evidence="5 6">
    <name type="scientific">Tricholomella constricta</name>
    <dbReference type="NCBI Taxonomy" id="117010"/>
    <lineage>
        <taxon>Eukaryota</taxon>
        <taxon>Fungi</taxon>
        <taxon>Dikarya</taxon>
        <taxon>Basidiomycota</taxon>
        <taxon>Agaricomycotina</taxon>
        <taxon>Agaricomycetes</taxon>
        <taxon>Agaricomycetidae</taxon>
        <taxon>Agaricales</taxon>
        <taxon>Tricholomatineae</taxon>
        <taxon>Lyophyllaceae</taxon>
        <taxon>Tricholomella</taxon>
    </lineage>
</organism>
<dbReference type="GO" id="GO:0003676">
    <property type="term" value="F:nucleic acid binding"/>
    <property type="evidence" value="ECO:0007669"/>
    <property type="project" value="InterPro"/>
</dbReference>
<feature type="compositionally biased region" description="Pro residues" evidence="3">
    <location>
        <begin position="1"/>
        <end position="14"/>
    </location>
</feature>
<comment type="caution">
    <text evidence="5">The sequence shown here is derived from an EMBL/GenBank/DDBJ whole genome shotgun (WGS) entry which is preliminary data.</text>
</comment>
<sequence length="95" mass="10244">MGSLPPPLPLPLRSPRPSRSCRTAPKPLPQGVPMDVDRMRDSAPADDHCFRCKKKGHYSRDCPLRWDDAVPADEGASDADGGFLITTGGTYAPVV</sequence>
<evidence type="ECO:0000256" key="3">
    <source>
        <dbReference type="SAM" id="MobiDB-lite"/>
    </source>
</evidence>
<keyword evidence="2" id="KW-0862">Zinc</keyword>
<dbReference type="PROSITE" id="PS50158">
    <property type="entry name" value="ZF_CCHC"/>
    <property type="match status" value="1"/>
</dbReference>
<dbReference type="Gene3D" id="4.10.60.10">
    <property type="entry name" value="Zinc finger, CCHC-type"/>
    <property type="match status" value="1"/>
</dbReference>
<protein>
    <recommendedName>
        <fullName evidence="4">CCHC-type domain-containing protein</fullName>
    </recommendedName>
</protein>
<dbReference type="OrthoDB" id="3061217at2759"/>
<dbReference type="Pfam" id="PF00098">
    <property type="entry name" value="zf-CCHC"/>
    <property type="match status" value="1"/>
</dbReference>
<feature type="region of interest" description="Disordered" evidence="3">
    <location>
        <begin position="1"/>
        <end position="45"/>
    </location>
</feature>
<feature type="compositionally biased region" description="Basic and acidic residues" evidence="3">
    <location>
        <begin position="35"/>
        <end position="45"/>
    </location>
</feature>
<proteinExistence type="predicted"/>
<evidence type="ECO:0000256" key="2">
    <source>
        <dbReference type="PROSITE-ProRule" id="PRU00047"/>
    </source>
</evidence>
<dbReference type="SUPFAM" id="SSF57756">
    <property type="entry name" value="Retrovirus zinc finger-like domains"/>
    <property type="match status" value="1"/>
</dbReference>
<gene>
    <name evidence="5" type="ORF">D9615_010579</name>
</gene>
<evidence type="ECO:0000313" key="5">
    <source>
        <dbReference type="EMBL" id="KAF5367835.1"/>
    </source>
</evidence>
<evidence type="ECO:0000313" key="6">
    <source>
        <dbReference type="Proteomes" id="UP000565441"/>
    </source>
</evidence>
<dbReference type="InterPro" id="IPR001878">
    <property type="entry name" value="Znf_CCHC"/>
</dbReference>
<dbReference type="GO" id="GO:0008270">
    <property type="term" value="F:zinc ion binding"/>
    <property type="evidence" value="ECO:0007669"/>
    <property type="project" value="UniProtKB-KW"/>
</dbReference>
<dbReference type="EMBL" id="JAACJP010000064">
    <property type="protein sequence ID" value="KAF5367835.1"/>
    <property type="molecule type" value="Genomic_DNA"/>
</dbReference>
<keyword evidence="2" id="KW-0863">Zinc-finger</keyword>
<dbReference type="GO" id="GO:0006397">
    <property type="term" value="P:mRNA processing"/>
    <property type="evidence" value="ECO:0007669"/>
    <property type="project" value="UniProtKB-KW"/>
</dbReference>
<feature type="domain" description="CCHC-type" evidence="4">
    <location>
        <begin position="49"/>
        <end position="63"/>
    </location>
</feature>
<evidence type="ECO:0000256" key="1">
    <source>
        <dbReference type="ARBA" id="ARBA00022664"/>
    </source>
</evidence>
<keyword evidence="2" id="KW-0479">Metal-binding</keyword>
<evidence type="ECO:0000259" key="4">
    <source>
        <dbReference type="PROSITE" id="PS50158"/>
    </source>
</evidence>
<reference evidence="5 6" key="1">
    <citation type="journal article" date="2020" name="ISME J.">
        <title>Uncovering the hidden diversity of litter-decomposition mechanisms in mushroom-forming fungi.</title>
        <authorList>
            <person name="Floudas D."/>
            <person name="Bentzer J."/>
            <person name="Ahren D."/>
            <person name="Johansson T."/>
            <person name="Persson P."/>
            <person name="Tunlid A."/>
        </authorList>
    </citation>
    <scope>NUCLEOTIDE SEQUENCE [LARGE SCALE GENOMIC DNA]</scope>
    <source>
        <strain evidence="5 6">CBS 661.87</strain>
    </source>
</reference>
<dbReference type="Proteomes" id="UP000565441">
    <property type="component" value="Unassembled WGS sequence"/>
</dbReference>
<accession>A0A8H5LRX9</accession>
<keyword evidence="6" id="KW-1185">Reference proteome</keyword>